<comment type="similarity">
    <text evidence="2">Belongs to the polysaccharide synthase family.</text>
</comment>
<dbReference type="GO" id="GO:0005886">
    <property type="term" value="C:plasma membrane"/>
    <property type="evidence" value="ECO:0007669"/>
    <property type="project" value="UniProtKB-SubCell"/>
</dbReference>
<reference evidence="8" key="1">
    <citation type="submission" date="2023-02" db="EMBL/GenBank/DDBJ databases">
        <title>Genome sequence of Hyphococcus flavus.</title>
        <authorList>
            <person name="Rong J.-C."/>
            <person name="Zhao Q."/>
            <person name="Yi M."/>
            <person name="Wu J.-Y."/>
        </authorList>
    </citation>
    <scope>NUCLEOTIDE SEQUENCE</scope>
    <source>
        <strain evidence="8">MCCC 1K03223</strain>
    </source>
</reference>
<dbReference type="PANTHER" id="PTHR30250">
    <property type="entry name" value="PST FAMILY PREDICTED COLANIC ACID TRANSPORTER"/>
    <property type="match status" value="1"/>
</dbReference>
<dbReference type="Proteomes" id="UP001214043">
    <property type="component" value="Chromosome"/>
</dbReference>
<name>A0AAE9ZH92_9PROT</name>
<keyword evidence="4 7" id="KW-0812">Transmembrane</keyword>
<evidence type="ECO:0000256" key="7">
    <source>
        <dbReference type="SAM" id="Phobius"/>
    </source>
</evidence>
<feature type="transmembrane region" description="Helical" evidence="7">
    <location>
        <begin position="318"/>
        <end position="344"/>
    </location>
</feature>
<evidence type="ECO:0000313" key="9">
    <source>
        <dbReference type="Proteomes" id="UP001214043"/>
    </source>
</evidence>
<feature type="transmembrane region" description="Helical" evidence="7">
    <location>
        <begin position="406"/>
        <end position="424"/>
    </location>
</feature>
<organism evidence="8 9">
    <name type="scientific">Hyphococcus flavus</name>
    <dbReference type="NCBI Taxonomy" id="1866326"/>
    <lineage>
        <taxon>Bacteria</taxon>
        <taxon>Pseudomonadati</taxon>
        <taxon>Pseudomonadota</taxon>
        <taxon>Alphaproteobacteria</taxon>
        <taxon>Parvularculales</taxon>
        <taxon>Parvularculaceae</taxon>
        <taxon>Hyphococcus</taxon>
    </lineage>
</organism>
<keyword evidence="5 7" id="KW-1133">Transmembrane helix</keyword>
<evidence type="ECO:0000256" key="3">
    <source>
        <dbReference type="ARBA" id="ARBA00022475"/>
    </source>
</evidence>
<feature type="transmembrane region" description="Helical" evidence="7">
    <location>
        <begin position="101"/>
        <end position="121"/>
    </location>
</feature>
<dbReference type="InterPro" id="IPR050833">
    <property type="entry name" value="Poly_Biosynth_Transport"/>
</dbReference>
<dbReference type="RefSeq" id="WP_274494422.1">
    <property type="nucleotide sequence ID" value="NZ_CP118166.1"/>
</dbReference>
<proteinExistence type="inferred from homology"/>
<evidence type="ECO:0000313" key="8">
    <source>
        <dbReference type="EMBL" id="WDI32497.1"/>
    </source>
</evidence>
<keyword evidence="6 7" id="KW-0472">Membrane</keyword>
<feature type="transmembrane region" description="Helical" evidence="7">
    <location>
        <begin position="21"/>
        <end position="43"/>
    </location>
</feature>
<evidence type="ECO:0000256" key="1">
    <source>
        <dbReference type="ARBA" id="ARBA00004651"/>
    </source>
</evidence>
<feature type="transmembrane region" description="Helical" evidence="7">
    <location>
        <begin position="275"/>
        <end position="298"/>
    </location>
</feature>
<accession>A0AAE9ZH92</accession>
<feature type="transmembrane region" description="Helical" evidence="7">
    <location>
        <begin position="197"/>
        <end position="218"/>
    </location>
</feature>
<feature type="transmembrane region" description="Helical" evidence="7">
    <location>
        <begin position="55"/>
        <end position="81"/>
    </location>
</feature>
<feature type="transmembrane region" description="Helical" evidence="7">
    <location>
        <begin position="133"/>
        <end position="151"/>
    </location>
</feature>
<dbReference type="Pfam" id="PF13440">
    <property type="entry name" value="Polysacc_synt_3"/>
    <property type="match status" value="1"/>
</dbReference>
<feature type="transmembrane region" description="Helical" evidence="7">
    <location>
        <begin position="436"/>
        <end position="455"/>
    </location>
</feature>
<feature type="transmembrane region" description="Helical" evidence="7">
    <location>
        <begin position="172"/>
        <end position="191"/>
    </location>
</feature>
<dbReference type="AlphaFoldDB" id="A0AAE9ZH92"/>
<evidence type="ECO:0000256" key="5">
    <source>
        <dbReference type="ARBA" id="ARBA00022989"/>
    </source>
</evidence>
<dbReference type="EMBL" id="CP118166">
    <property type="protein sequence ID" value="WDI32497.1"/>
    <property type="molecule type" value="Genomic_DNA"/>
</dbReference>
<keyword evidence="3" id="KW-1003">Cell membrane</keyword>
<protein>
    <submittedName>
        <fullName evidence="8">Oligosaccharide flippase family protein</fullName>
    </submittedName>
</protein>
<gene>
    <name evidence="8" type="ORF">PUV54_04720</name>
</gene>
<feature type="transmembrane region" description="Helical" evidence="7">
    <location>
        <begin position="350"/>
        <end position="369"/>
    </location>
</feature>
<evidence type="ECO:0000256" key="2">
    <source>
        <dbReference type="ARBA" id="ARBA00007430"/>
    </source>
</evidence>
<comment type="subcellular location">
    <subcellularLocation>
        <location evidence="1">Cell membrane</location>
        <topology evidence="1">Multi-pass membrane protein</topology>
    </subcellularLocation>
</comment>
<dbReference type="PANTHER" id="PTHR30250:SF10">
    <property type="entry name" value="LIPOPOLYSACCHARIDE BIOSYNTHESIS PROTEIN WZXC"/>
    <property type="match status" value="1"/>
</dbReference>
<evidence type="ECO:0000256" key="4">
    <source>
        <dbReference type="ARBA" id="ARBA00022692"/>
    </source>
</evidence>
<feature type="transmembrane region" description="Helical" evidence="7">
    <location>
        <begin position="238"/>
        <end position="255"/>
    </location>
</feature>
<dbReference type="KEGG" id="hfl:PUV54_04720"/>
<feature type="transmembrane region" description="Helical" evidence="7">
    <location>
        <begin position="381"/>
        <end position="400"/>
    </location>
</feature>
<sequence>MQSDSLKPSDLNPILPSLRRRIFSGGGIVMGGFGAGQILRLISNLILTRLLAPEAFGLMAVAISINIWAVMLTDIGIGASVIRSPNSEQPSFLRTAWTMKILRNFLVWVIICLAAVGVGLLSANGAVQADSIFADPILPWIMAAIAIQLPIDGFSSINRSLAERKLMMTRVVGLEVARQLFVMTVTISFALMGYGVWALVFGILAGSVFATGLSHVIFPGPRMSIMLVGDHFREIFHFGKWLIIASFFGFILNRGDQLLFGWMMESNAFSLYAVASIWVLAGTAVVETIIGRIFFPAFSEVFREAPESIENLYRKTRLIADLFVVSIAYGAFLLAEPVFSLIYPDNYSGVGYYVKLLAPMLLFLPYRLINTAALASGDSKGFTAVTVVGGTALMIFVPLAATYLSAKAAILTFSCIAAASLPVIWRLGKKFMKLDLIVEGRMIVAAVVLVLLLALTPQNM</sequence>
<evidence type="ECO:0000256" key="6">
    <source>
        <dbReference type="ARBA" id="ARBA00023136"/>
    </source>
</evidence>
<keyword evidence="9" id="KW-1185">Reference proteome</keyword>